<dbReference type="GO" id="GO:0051301">
    <property type="term" value="P:cell division"/>
    <property type="evidence" value="ECO:0007669"/>
    <property type="project" value="UniProtKB-KW"/>
</dbReference>
<gene>
    <name evidence="5" type="ORF">H696_00948</name>
</gene>
<dbReference type="AlphaFoldDB" id="A0A058ZHH2"/>
<name>A0A058ZHH2_FONAL</name>
<evidence type="ECO:0000259" key="4">
    <source>
        <dbReference type="SMART" id="SM00244"/>
    </source>
</evidence>
<dbReference type="CDD" id="cd08829">
    <property type="entry name" value="SPFH_paraslipin"/>
    <property type="match status" value="1"/>
</dbReference>
<dbReference type="InterPro" id="IPR032435">
    <property type="entry name" value="STML2-like_C"/>
</dbReference>
<dbReference type="InterPro" id="IPR050710">
    <property type="entry name" value="Band7/mec-2_domain"/>
</dbReference>
<feature type="domain" description="Band 7" evidence="4">
    <location>
        <begin position="57"/>
        <end position="215"/>
    </location>
</feature>
<proteinExistence type="inferred from homology"/>
<dbReference type="OrthoDB" id="434619at2759"/>
<dbReference type="GO" id="GO:0007005">
    <property type="term" value="P:mitochondrion organization"/>
    <property type="evidence" value="ECO:0007669"/>
    <property type="project" value="TreeGrafter"/>
</dbReference>
<dbReference type="InterPro" id="IPR001972">
    <property type="entry name" value="Stomatin_HflK_fam"/>
</dbReference>
<dbReference type="SMART" id="SM00244">
    <property type="entry name" value="PHB"/>
    <property type="match status" value="1"/>
</dbReference>
<dbReference type="FunFam" id="3.30.479.30:FF:000008">
    <property type="entry name" value="Stomatin-like protein 2, mitochondrial"/>
    <property type="match status" value="1"/>
</dbReference>
<evidence type="ECO:0000256" key="1">
    <source>
        <dbReference type="ARBA" id="ARBA00004173"/>
    </source>
</evidence>
<dbReference type="Pfam" id="PF16200">
    <property type="entry name" value="Band_7_C"/>
    <property type="match status" value="1"/>
</dbReference>
<dbReference type="Proteomes" id="UP000030693">
    <property type="component" value="Unassembled WGS sequence"/>
</dbReference>
<keyword evidence="6" id="KW-1185">Reference proteome</keyword>
<dbReference type="InterPro" id="IPR001107">
    <property type="entry name" value="Band_7"/>
</dbReference>
<comment type="similarity">
    <text evidence="2">Belongs to the band 7/mec-2 family.</text>
</comment>
<evidence type="ECO:0000256" key="2">
    <source>
        <dbReference type="ARBA" id="ARBA00008164"/>
    </source>
</evidence>
<dbReference type="PANTHER" id="PTHR43327">
    <property type="entry name" value="STOMATIN-LIKE PROTEIN 2, MITOCHONDRIAL"/>
    <property type="match status" value="1"/>
</dbReference>
<dbReference type="RefSeq" id="XP_009493112.1">
    <property type="nucleotide sequence ID" value="XM_009494837.1"/>
</dbReference>
<dbReference type="OMA" id="YLQMLPK"/>
<comment type="subcellular location">
    <subcellularLocation>
        <location evidence="1">Mitochondrion</location>
    </subcellularLocation>
</comment>
<dbReference type="Gene3D" id="3.30.479.30">
    <property type="entry name" value="Band 7 domain"/>
    <property type="match status" value="1"/>
</dbReference>
<dbReference type="PANTHER" id="PTHR43327:SF10">
    <property type="entry name" value="STOMATIN-LIKE PROTEIN 2, MITOCHONDRIAL"/>
    <property type="match status" value="1"/>
</dbReference>
<dbReference type="SUPFAM" id="SSF117892">
    <property type="entry name" value="Band 7/SPFH domain"/>
    <property type="match status" value="1"/>
</dbReference>
<keyword evidence="5" id="KW-0131">Cell cycle</keyword>
<sequence length="398" mass="43098">MLSRAIPLAQTARLVAAGQLRRAAPASGLMVVTRGMHDYYGYVSNNATKLRPLPQNTIIKFVPQQEAWVVERFGRFNRILEPGLNFLVPIIDRVKYVQSLKEVTIEIPTQSAITHDNVTLHLDGVLYLRVLDPYKASYGVENAEYAVAQLAQTTMRSEIGKMNLDNTFKERDRLNHAIVDAMNNAIDDWGIQCLRYEIRDVTIPDDMVRAMQMQASAERRKRAQILDSEASRQSDINIAEGRRMAVVLGSEAQMEESINLARGDAQAIELRAAATAKSLSLVADAIRQAGPYGQQAVGLQVAEQYVSAFSNIAKESTTVLLPAGMSDPSSMIAQAMTIFSSLSKNPSSATPEQLAAAAATASPAAIGASATGTAPAADKKPSVRDPVAAEILQSITKS</sequence>
<reference evidence="5" key="1">
    <citation type="submission" date="2013-04" db="EMBL/GenBank/DDBJ databases">
        <title>The Genome Sequence of Fonticula alba ATCC 38817.</title>
        <authorList>
            <consortium name="The Broad Institute Genomics Platform"/>
            <person name="Russ C."/>
            <person name="Cuomo C."/>
            <person name="Burger G."/>
            <person name="Gray M.W."/>
            <person name="Holland P.W.H."/>
            <person name="King N."/>
            <person name="Lang F.B.F."/>
            <person name="Roger A.J."/>
            <person name="Ruiz-Trillo I."/>
            <person name="Brown M."/>
            <person name="Walker B."/>
            <person name="Young S."/>
            <person name="Zeng Q."/>
            <person name="Gargeya S."/>
            <person name="Fitzgerald M."/>
            <person name="Haas B."/>
            <person name="Abouelleil A."/>
            <person name="Allen A.W."/>
            <person name="Alvarado L."/>
            <person name="Arachchi H.M."/>
            <person name="Berlin A.M."/>
            <person name="Chapman S.B."/>
            <person name="Gainer-Dewar J."/>
            <person name="Goldberg J."/>
            <person name="Griggs A."/>
            <person name="Gujja S."/>
            <person name="Hansen M."/>
            <person name="Howarth C."/>
            <person name="Imamovic A."/>
            <person name="Ireland A."/>
            <person name="Larimer J."/>
            <person name="McCowan C."/>
            <person name="Murphy C."/>
            <person name="Pearson M."/>
            <person name="Poon T.W."/>
            <person name="Priest M."/>
            <person name="Roberts A."/>
            <person name="Saif S."/>
            <person name="Shea T."/>
            <person name="Sisk P."/>
            <person name="Sykes S."/>
            <person name="Wortman J."/>
            <person name="Nusbaum C."/>
            <person name="Birren B."/>
        </authorList>
    </citation>
    <scope>NUCLEOTIDE SEQUENCE [LARGE SCALE GENOMIC DNA]</scope>
    <source>
        <strain evidence="5">ATCC 38817</strain>
    </source>
</reference>
<evidence type="ECO:0000313" key="5">
    <source>
        <dbReference type="EMBL" id="KCV73411.1"/>
    </source>
</evidence>
<dbReference type="GO" id="GO:0016020">
    <property type="term" value="C:membrane"/>
    <property type="evidence" value="ECO:0007669"/>
    <property type="project" value="InterPro"/>
</dbReference>
<evidence type="ECO:0000256" key="3">
    <source>
        <dbReference type="ARBA" id="ARBA00023128"/>
    </source>
</evidence>
<dbReference type="Pfam" id="PF01145">
    <property type="entry name" value="Band_7"/>
    <property type="match status" value="1"/>
</dbReference>
<dbReference type="PRINTS" id="PR00721">
    <property type="entry name" value="STOMATIN"/>
</dbReference>
<protein>
    <submittedName>
        <fullName evidence="5">Cell division cycle 20-like protein 1, cofactor-APC complex</fullName>
    </submittedName>
</protein>
<accession>A0A058ZHH2</accession>
<dbReference type="GO" id="GO:0005739">
    <property type="term" value="C:mitochondrion"/>
    <property type="evidence" value="ECO:0007669"/>
    <property type="project" value="UniProtKB-SubCell"/>
</dbReference>
<organism evidence="5">
    <name type="scientific">Fonticula alba</name>
    <name type="common">Slime mold</name>
    <dbReference type="NCBI Taxonomy" id="691883"/>
    <lineage>
        <taxon>Eukaryota</taxon>
        <taxon>Rotosphaerida</taxon>
        <taxon>Fonticulaceae</taxon>
        <taxon>Fonticula</taxon>
    </lineage>
</organism>
<dbReference type="EMBL" id="KB932201">
    <property type="protein sequence ID" value="KCV73411.1"/>
    <property type="molecule type" value="Genomic_DNA"/>
</dbReference>
<dbReference type="STRING" id="691883.A0A058ZHH2"/>
<dbReference type="InterPro" id="IPR036013">
    <property type="entry name" value="Band_7/SPFH_dom_sf"/>
</dbReference>
<keyword evidence="3" id="KW-0496">Mitochondrion</keyword>
<dbReference type="GeneID" id="20525673"/>
<keyword evidence="5" id="KW-0132">Cell division</keyword>
<dbReference type="eggNOG" id="KOG2620">
    <property type="taxonomic scope" value="Eukaryota"/>
</dbReference>
<evidence type="ECO:0000313" key="6">
    <source>
        <dbReference type="Proteomes" id="UP000030693"/>
    </source>
</evidence>